<dbReference type="InterPro" id="IPR050683">
    <property type="entry name" value="Bact_Polysacc_Export_ATP-bd"/>
</dbReference>
<dbReference type="InterPro" id="IPR003593">
    <property type="entry name" value="AAA+_ATPase"/>
</dbReference>
<keyword evidence="2" id="KW-0813">Transport</keyword>
<evidence type="ECO:0000256" key="1">
    <source>
        <dbReference type="ARBA" id="ARBA00005417"/>
    </source>
</evidence>
<dbReference type="SUPFAM" id="SSF52540">
    <property type="entry name" value="P-loop containing nucleoside triphosphate hydrolases"/>
    <property type="match status" value="1"/>
</dbReference>
<dbReference type="GO" id="GO:0016020">
    <property type="term" value="C:membrane"/>
    <property type="evidence" value="ECO:0007669"/>
    <property type="project" value="InterPro"/>
</dbReference>
<dbReference type="InterPro" id="IPR003439">
    <property type="entry name" value="ABC_transporter-like_ATP-bd"/>
</dbReference>
<keyword evidence="3" id="KW-0547">Nucleotide-binding</keyword>
<dbReference type="SMART" id="SM00382">
    <property type="entry name" value="AAA"/>
    <property type="match status" value="1"/>
</dbReference>
<dbReference type="EMBL" id="JNSK01000009">
    <property type="protein sequence ID" value="KGA19711.1"/>
    <property type="molecule type" value="Genomic_DNA"/>
</dbReference>
<protein>
    <recommendedName>
        <fullName evidence="5">ABC transporter domain-containing protein</fullName>
    </recommendedName>
</protein>
<dbReference type="InterPro" id="IPR027417">
    <property type="entry name" value="P-loop_NTPase"/>
</dbReference>
<dbReference type="CDD" id="cd03220">
    <property type="entry name" value="ABC_KpsT_Wzt"/>
    <property type="match status" value="1"/>
</dbReference>
<organism evidence="6">
    <name type="scientific">freshwater metagenome</name>
    <dbReference type="NCBI Taxonomy" id="449393"/>
    <lineage>
        <taxon>unclassified sequences</taxon>
        <taxon>metagenomes</taxon>
        <taxon>ecological metagenomes</taxon>
    </lineage>
</organism>
<dbReference type="PANTHER" id="PTHR46743">
    <property type="entry name" value="TEICHOIC ACIDS EXPORT ATP-BINDING PROTEIN TAGH"/>
    <property type="match status" value="1"/>
</dbReference>
<sequence length="268" mass="28682">MSSLSASSTQHKTGDIAVSVQNLSLTYTTAIVRRPTLKARAKSLGRGTKQTRVVQALENVNLDVAYGQVLGVIGTNGAGKSSLMRTIAGIIPPTKGRIEVFGSVSTLLALGVGFNPAMSGRANVHLGGLAAGMSRKEIEDHFEEIAEFSELGDAIDAPMSTYSSGMYARLGFSVAATVQPDILIVDEALSTGDAHFKEKSFNKIKELRSEDRALILVSHAMGTLREICNDVAWLHKGKLVNRGEPNQIIDAYQDFLHLGKSAVIDEDL</sequence>
<dbReference type="Gene3D" id="3.40.50.300">
    <property type="entry name" value="P-loop containing nucleotide triphosphate hydrolases"/>
    <property type="match status" value="1"/>
</dbReference>
<dbReference type="GO" id="GO:0016887">
    <property type="term" value="F:ATP hydrolysis activity"/>
    <property type="evidence" value="ECO:0007669"/>
    <property type="project" value="InterPro"/>
</dbReference>
<dbReference type="AlphaFoldDB" id="A0A094QYP9"/>
<name>A0A094QYP9_9ZZZZ</name>
<evidence type="ECO:0000256" key="3">
    <source>
        <dbReference type="ARBA" id="ARBA00022741"/>
    </source>
</evidence>
<dbReference type="InterPro" id="IPR015860">
    <property type="entry name" value="ABC_transpr_TagH-like"/>
</dbReference>
<reference evidence="6" key="1">
    <citation type="submission" date="2014-05" db="EMBL/GenBank/DDBJ databases">
        <title>Key roles for freshwater Actinobacteria revealed by deep metagenomic sequencing.</title>
        <authorList>
            <person name="Ghai R."/>
            <person name="Mizuno C.M."/>
            <person name="Picazo A."/>
            <person name="Camacho A."/>
            <person name="Rodriguez-Valera F."/>
        </authorList>
    </citation>
    <scope>NUCLEOTIDE SEQUENCE</scope>
</reference>
<gene>
    <name evidence="6" type="ORF">GM50_4350</name>
</gene>
<comment type="caution">
    <text evidence="6">The sequence shown here is derived from an EMBL/GenBank/DDBJ whole genome shotgun (WGS) entry which is preliminary data.</text>
</comment>
<dbReference type="GO" id="GO:0005524">
    <property type="term" value="F:ATP binding"/>
    <property type="evidence" value="ECO:0007669"/>
    <property type="project" value="UniProtKB-KW"/>
</dbReference>
<proteinExistence type="inferred from homology"/>
<evidence type="ECO:0000256" key="4">
    <source>
        <dbReference type="ARBA" id="ARBA00022840"/>
    </source>
</evidence>
<dbReference type="Pfam" id="PF00005">
    <property type="entry name" value="ABC_tran"/>
    <property type="match status" value="1"/>
</dbReference>
<keyword evidence="4" id="KW-0067">ATP-binding</keyword>
<comment type="similarity">
    <text evidence="1">Belongs to the ABC transporter superfamily.</text>
</comment>
<dbReference type="PANTHER" id="PTHR46743:SF2">
    <property type="entry name" value="TEICHOIC ACIDS EXPORT ATP-BINDING PROTEIN TAGH"/>
    <property type="match status" value="1"/>
</dbReference>
<dbReference type="GO" id="GO:0140359">
    <property type="term" value="F:ABC-type transporter activity"/>
    <property type="evidence" value="ECO:0007669"/>
    <property type="project" value="InterPro"/>
</dbReference>
<dbReference type="PROSITE" id="PS50893">
    <property type="entry name" value="ABC_TRANSPORTER_2"/>
    <property type="match status" value="1"/>
</dbReference>
<evidence type="ECO:0000313" key="6">
    <source>
        <dbReference type="EMBL" id="KGA19711.1"/>
    </source>
</evidence>
<evidence type="ECO:0000259" key="5">
    <source>
        <dbReference type="PROSITE" id="PS50893"/>
    </source>
</evidence>
<accession>A0A094QYP9</accession>
<evidence type="ECO:0000256" key="2">
    <source>
        <dbReference type="ARBA" id="ARBA00022448"/>
    </source>
</evidence>
<feature type="domain" description="ABC transporter" evidence="5">
    <location>
        <begin position="39"/>
        <end position="261"/>
    </location>
</feature>